<dbReference type="Pfam" id="PF04576">
    <property type="entry name" value="Zein-binding"/>
    <property type="match status" value="1"/>
</dbReference>
<protein>
    <recommendedName>
        <fullName evidence="8">GTD-binding domain-containing protein</fullName>
    </recommendedName>
</protein>
<keyword evidence="10" id="KW-1185">Reference proteome</keyword>
<evidence type="ECO:0000256" key="6">
    <source>
        <dbReference type="SAM" id="MobiDB-lite"/>
    </source>
</evidence>
<feature type="region of interest" description="Disordered" evidence="6">
    <location>
        <begin position="953"/>
        <end position="985"/>
    </location>
</feature>
<keyword evidence="2 7" id="KW-0812">Transmembrane</keyword>
<feature type="domain" description="GTD-binding" evidence="8">
    <location>
        <begin position="726"/>
        <end position="824"/>
    </location>
</feature>
<dbReference type="PANTHER" id="PTHR31448">
    <property type="entry name" value="MYOSIN-BINDING PROTEIN 2"/>
    <property type="match status" value="1"/>
</dbReference>
<keyword evidence="4 7" id="KW-0472">Membrane</keyword>
<evidence type="ECO:0000256" key="1">
    <source>
        <dbReference type="ARBA" id="ARBA00004167"/>
    </source>
</evidence>
<dbReference type="GO" id="GO:0016020">
    <property type="term" value="C:membrane"/>
    <property type="evidence" value="ECO:0007669"/>
    <property type="project" value="UniProtKB-SubCell"/>
</dbReference>
<evidence type="ECO:0000259" key="8">
    <source>
        <dbReference type="PROSITE" id="PS51775"/>
    </source>
</evidence>
<dbReference type="EMBL" id="JANJYI010000008">
    <property type="protein sequence ID" value="KAK2637867.1"/>
    <property type="molecule type" value="Genomic_DNA"/>
</dbReference>
<evidence type="ECO:0000256" key="2">
    <source>
        <dbReference type="ARBA" id="ARBA00022692"/>
    </source>
</evidence>
<dbReference type="Proteomes" id="UP001280121">
    <property type="component" value="Unassembled WGS sequence"/>
</dbReference>
<organism evidence="9 10">
    <name type="scientific">Dipteronia dyeriana</name>
    <dbReference type="NCBI Taxonomy" id="168575"/>
    <lineage>
        <taxon>Eukaryota</taxon>
        <taxon>Viridiplantae</taxon>
        <taxon>Streptophyta</taxon>
        <taxon>Embryophyta</taxon>
        <taxon>Tracheophyta</taxon>
        <taxon>Spermatophyta</taxon>
        <taxon>Magnoliopsida</taxon>
        <taxon>eudicotyledons</taxon>
        <taxon>Gunneridae</taxon>
        <taxon>Pentapetalae</taxon>
        <taxon>rosids</taxon>
        <taxon>malvids</taxon>
        <taxon>Sapindales</taxon>
        <taxon>Sapindaceae</taxon>
        <taxon>Hippocastanoideae</taxon>
        <taxon>Acereae</taxon>
        <taxon>Dipteronia</taxon>
    </lineage>
</organism>
<keyword evidence="3 7" id="KW-1133">Transmembrane helix</keyword>
<feature type="coiled-coil region" evidence="5">
    <location>
        <begin position="732"/>
        <end position="826"/>
    </location>
</feature>
<evidence type="ECO:0000256" key="5">
    <source>
        <dbReference type="SAM" id="Coils"/>
    </source>
</evidence>
<sequence length="1075" mass="118421">MAARGNLSVKQQKVSQGFRRALASAVLEWLLIFFLFIDAILAFLITRFAHCCELQTPCLLCSRLDHVLGNKKLNYYWDLICGNHKLEISSLVFCHAHKKLVDVHGMCENCLLSFATINKSNAETYRLLVGKVGDESGFGCDEDPLLGGQQTTQSSIKHCSCCNEPWISRGSVEKLIQHKSIDFKTAEFVMPLSGADGHNLNYVKRSDKPSASNRVGHPRSGVDALSHVGYRELKITSDTESELLSDDDDDDAIVLIHETDVHKEDLAAELVQLDPFIITRSNDSALERLIDPVYAVAPSLLDSKEKSDVIETRYGTSITSIPAGGHGLEEINWEQADFKADHSLHGDIISVDNVLTPSNAEKTSIDVSKESKFISLDVVLTSPNAGKTSTVVSKESELIYHDVPSLSNSTEYPVDVSRESKLMSVDEVPLSSTAVETPVDAADKSKLISVDEVPLSSNAVETPVNAADKRNLISVDEVPQASHAVETPVDAADKSMHISIDEVPLSSNAVETPVDVPDYSILISLSSNDRDTSSEVSKDSKVVFTDDAPSMSSAMGSPVKAPKENCVTMSVELQETSVRGNEEICKMGSVPNTSNKTAVERNPILNDTGLQPSTLLDLSDAYKVAVSNRGRQLAGVLAEQWSIKDSSRLSEDLKLLLTQLSAARGFDQLTSDLSPKVSINNDEVKTSDASSSNGMQILQKMISLERNESGLESLDGTAVSEIEGENLVDRLKRQIEHDKKLLTAVYKELEEERNASTVAVNQAMAMITRLQEEKASLHMEALQNLRMMEEQAEYDMEALQNTNDLLAEKEKEIQDLEDEIEFYRKKYPNDSMLENILASTLDLETREIKMDHPEVTCVKESASADTKSVTGTPKTNTLSEDMNSAALKNPLLDFEDERLYILQNLKKLEKKLYMFSYNGLPSDLVNGKYNVNEGDEVSDLKYLNLEGDSQLNSEAEVKDSPMLNDASTSKGSPLTDVHDSSLENPQLSSKENIDFDYSGQCSPVAFTGTDLAALGNEVSDLNERLEALEADQNFIELTINSLRKGEEGIQFIREIASHLQELRRIGIQRRDYSVA</sequence>
<feature type="coiled-coil region" evidence="5">
    <location>
        <begin position="1011"/>
        <end position="1038"/>
    </location>
</feature>
<name>A0AAD9TKN8_9ROSI</name>
<comment type="subcellular location">
    <subcellularLocation>
        <location evidence="1">Membrane</location>
        <topology evidence="1">Single-pass membrane protein</topology>
    </subcellularLocation>
</comment>
<dbReference type="PROSITE" id="PS51775">
    <property type="entry name" value="GTD_BINDING"/>
    <property type="match status" value="1"/>
</dbReference>
<evidence type="ECO:0000256" key="3">
    <source>
        <dbReference type="ARBA" id="ARBA00022989"/>
    </source>
</evidence>
<accession>A0AAD9TKN8</accession>
<evidence type="ECO:0000313" key="10">
    <source>
        <dbReference type="Proteomes" id="UP001280121"/>
    </source>
</evidence>
<feature type="transmembrane region" description="Helical" evidence="7">
    <location>
        <begin position="21"/>
        <end position="45"/>
    </location>
</feature>
<keyword evidence="5" id="KW-0175">Coiled coil</keyword>
<evidence type="ECO:0000256" key="4">
    <source>
        <dbReference type="ARBA" id="ARBA00023136"/>
    </source>
</evidence>
<evidence type="ECO:0000256" key="7">
    <source>
        <dbReference type="SAM" id="Phobius"/>
    </source>
</evidence>
<dbReference type="GO" id="GO:0080115">
    <property type="term" value="F:myosin XI tail binding"/>
    <property type="evidence" value="ECO:0007669"/>
    <property type="project" value="UniProtKB-ARBA"/>
</dbReference>
<reference evidence="9" key="1">
    <citation type="journal article" date="2023" name="Plant J.">
        <title>Genome sequences and population genomics provide insights into the demographic history, inbreeding, and mutation load of two 'living fossil' tree species of Dipteronia.</title>
        <authorList>
            <person name="Feng Y."/>
            <person name="Comes H.P."/>
            <person name="Chen J."/>
            <person name="Zhu S."/>
            <person name="Lu R."/>
            <person name="Zhang X."/>
            <person name="Li P."/>
            <person name="Qiu J."/>
            <person name="Olsen K.M."/>
            <person name="Qiu Y."/>
        </authorList>
    </citation>
    <scope>NUCLEOTIDE SEQUENCE</scope>
    <source>
        <strain evidence="9">KIB01</strain>
    </source>
</reference>
<dbReference type="InterPro" id="IPR007656">
    <property type="entry name" value="GTD-bd"/>
</dbReference>
<gene>
    <name evidence="9" type="ORF">Ddye_025662</name>
</gene>
<dbReference type="AlphaFoldDB" id="A0AAD9TKN8"/>
<dbReference type="InterPro" id="IPR039306">
    <property type="entry name" value="MYOB"/>
</dbReference>
<evidence type="ECO:0000313" key="9">
    <source>
        <dbReference type="EMBL" id="KAK2637867.1"/>
    </source>
</evidence>
<proteinExistence type="predicted"/>
<dbReference type="PANTHER" id="PTHR31448:SF32">
    <property type="entry name" value="MYOSIN-BINDING PROTEIN 1"/>
    <property type="match status" value="1"/>
</dbReference>
<comment type="caution">
    <text evidence="9">The sequence shown here is derived from an EMBL/GenBank/DDBJ whole genome shotgun (WGS) entry which is preliminary data.</text>
</comment>